<dbReference type="Proteomes" id="UP000321058">
    <property type="component" value="Unassembled WGS sequence"/>
</dbReference>
<gene>
    <name evidence="1" type="ORF">RSO01_10750</name>
</gene>
<keyword evidence="2" id="KW-1185">Reference proteome</keyword>
<dbReference type="EMBL" id="BKAJ01000018">
    <property type="protein sequence ID" value="GEP53909.1"/>
    <property type="molecule type" value="Genomic_DNA"/>
</dbReference>
<reference evidence="1 2" key="1">
    <citation type="submission" date="2019-07" db="EMBL/GenBank/DDBJ databases">
        <title>Whole genome shotgun sequence of Reyranella soli NBRC 108950.</title>
        <authorList>
            <person name="Hosoyama A."/>
            <person name="Uohara A."/>
            <person name="Ohji S."/>
            <person name="Ichikawa N."/>
        </authorList>
    </citation>
    <scope>NUCLEOTIDE SEQUENCE [LARGE SCALE GENOMIC DNA]</scope>
    <source>
        <strain evidence="1 2">NBRC 108950</strain>
    </source>
</reference>
<evidence type="ECO:0000313" key="2">
    <source>
        <dbReference type="Proteomes" id="UP000321058"/>
    </source>
</evidence>
<proteinExistence type="predicted"/>
<comment type="caution">
    <text evidence="1">The sequence shown here is derived from an EMBL/GenBank/DDBJ whole genome shotgun (WGS) entry which is preliminary data.</text>
</comment>
<sequence>MVLVFDLRQSAEDPSLSGKATPGLVSEIRPFHEAADLAEFLALEELPTLRDGECRKLGVA</sequence>
<accession>A0A512N4J9</accession>
<organism evidence="1 2">
    <name type="scientific">Reyranella soli</name>
    <dbReference type="NCBI Taxonomy" id="1230389"/>
    <lineage>
        <taxon>Bacteria</taxon>
        <taxon>Pseudomonadati</taxon>
        <taxon>Pseudomonadota</taxon>
        <taxon>Alphaproteobacteria</taxon>
        <taxon>Hyphomicrobiales</taxon>
        <taxon>Reyranellaceae</taxon>
        <taxon>Reyranella</taxon>
    </lineage>
</organism>
<name>A0A512N4J9_9HYPH</name>
<protein>
    <submittedName>
        <fullName evidence="1">Uncharacterized protein</fullName>
    </submittedName>
</protein>
<dbReference type="AlphaFoldDB" id="A0A512N4J9"/>
<evidence type="ECO:0000313" key="1">
    <source>
        <dbReference type="EMBL" id="GEP53909.1"/>
    </source>
</evidence>